<dbReference type="Proteomes" id="UP001501757">
    <property type="component" value="Unassembled WGS sequence"/>
</dbReference>
<keyword evidence="1" id="KW-0732">Signal</keyword>
<keyword evidence="3" id="KW-0413">Isomerase</keyword>
<proteinExistence type="predicted"/>
<dbReference type="Pfam" id="PF16036">
    <property type="entry name" value="Chalcone_3"/>
    <property type="match status" value="1"/>
</dbReference>
<evidence type="ECO:0000313" key="3">
    <source>
        <dbReference type="EMBL" id="GAA0352983.1"/>
    </source>
</evidence>
<name>A0ABN0X1T6_9ALTE</name>
<dbReference type="EMBL" id="BAAAEI010000007">
    <property type="protein sequence ID" value="GAA0352983.1"/>
    <property type="molecule type" value="Genomic_DNA"/>
</dbReference>
<evidence type="ECO:0000259" key="2">
    <source>
        <dbReference type="Pfam" id="PF16036"/>
    </source>
</evidence>
<dbReference type="RefSeq" id="WP_343844124.1">
    <property type="nucleotide sequence ID" value="NZ_BAAAEI010000007.1"/>
</dbReference>
<accession>A0ABN0X1T6</accession>
<dbReference type="InterPro" id="IPR016087">
    <property type="entry name" value="Chalcone_isomerase"/>
</dbReference>
<protein>
    <submittedName>
        <fullName evidence="3">Chalcone isomerase family protein</fullName>
    </submittedName>
</protein>
<sequence length="168" mass="19455">MTVKYYLVLISLLFSLSVQASPISDLKLVGQARLSLWVWDIYDSSLYTADGTYQPERFPQVLKIRYLRDIKAQELLETTAEQWQKLGLWSSQSQGWLDQLASLWPDIKRGDTLELEVKPDKTSVFYFNGEELGRIQAPDFADSFLAIWLSENTEYPKVREQLIGRVKT</sequence>
<feature type="signal peptide" evidence="1">
    <location>
        <begin position="1"/>
        <end position="20"/>
    </location>
</feature>
<comment type="caution">
    <text evidence="3">The sequence shown here is derived from an EMBL/GenBank/DDBJ whole genome shotgun (WGS) entry which is preliminary data.</text>
</comment>
<keyword evidence="4" id="KW-1185">Reference proteome</keyword>
<evidence type="ECO:0000256" key="1">
    <source>
        <dbReference type="SAM" id="SignalP"/>
    </source>
</evidence>
<feature type="chain" id="PRO_5047513125" evidence="1">
    <location>
        <begin position="21"/>
        <end position="168"/>
    </location>
</feature>
<evidence type="ECO:0000313" key="4">
    <source>
        <dbReference type="Proteomes" id="UP001501757"/>
    </source>
</evidence>
<organism evidence="3 4">
    <name type="scientific">Bowmanella denitrificans</name>
    <dbReference type="NCBI Taxonomy" id="366582"/>
    <lineage>
        <taxon>Bacteria</taxon>
        <taxon>Pseudomonadati</taxon>
        <taxon>Pseudomonadota</taxon>
        <taxon>Gammaproteobacteria</taxon>
        <taxon>Alteromonadales</taxon>
        <taxon>Alteromonadaceae</taxon>
        <taxon>Bowmanella</taxon>
    </lineage>
</organism>
<dbReference type="GO" id="GO:0016853">
    <property type="term" value="F:isomerase activity"/>
    <property type="evidence" value="ECO:0007669"/>
    <property type="project" value="UniProtKB-KW"/>
</dbReference>
<feature type="domain" description="Chalcone isomerase" evidence="2">
    <location>
        <begin position="24"/>
        <end position="164"/>
    </location>
</feature>
<gene>
    <name evidence="3" type="ORF">GCM10009092_16640</name>
</gene>
<reference evidence="3 4" key="1">
    <citation type="journal article" date="2019" name="Int. J. Syst. Evol. Microbiol.">
        <title>The Global Catalogue of Microorganisms (GCM) 10K type strain sequencing project: providing services to taxonomists for standard genome sequencing and annotation.</title>
        <authorList>
            <consortium name="The Broad Institute Genomics Platform"/>
            <consortium name="The Broad Institute Genome Sequencing Center for Infectious Disease"/>
            <person name="Wu L."/>
            <person name="Ma J."/>
        </authorList>
    </citation>
    <scope>NUCLEOTIDE SEQUENCE [LARGE SCALE GENOMIC DNA]</scope>
    <source>
        <strain evidence="3 4">JCM 13378</strain>
    </source>
</reference>